<reference evidence="2" key="2">
    <citation type="submission" date="2020-05" db="UniProtKB">
        <authorList>
            <consortium name="EnsemblMetazoa"/>
        </authorList>
    </citation>
    <scope>IDENTIFICATION</scope>
    <source>
        <strain evidence="2">MINIMUS1</strain>
    </source>
</reference>
<dbReference type="Proteomes" id="UP000075920">
    <property type="component" value="Unassembled WGS sequence"/>
</dbReference>
<dbReference type="EnsemblMetazoa" id="AMIN014786-RB">
    <property type="protein sequence ID" value="AMIN014786-PB"/>
    <property type="gene ID" value="AMIN014786"/>
</dbReference>
<evidence type="ECO:0000313" key="2">
    <source>
        <dbReference type="EnsemblMetazoa" id="AMIN014786-PB"/>
    </source>
</evidence>
<name>A0A182WQ58_9DIPT</name>
<feature type="region of interest" description="Disordered" evidence="1">
    <location>
        <begin position="1"/>
        <end position="33"/>
    </location>
</feature>
<keyword evidence="3" id="KW-1185">Reference proteome</keyword>
<sequence>MERFRELPLDIAIRPHSGPEARSIHGPDLSDRR</sequence>
<reference evidence="3" key="1">
    <citation type="submission" date="2013-03" db="EMBL/GenBank/DDBJ databases">
        <title>The Genome Sequence of Anopheles minimus MINIMUS1.</title>
        <authorList>
            <consortium name="The Broad Institute Genomics Platform"/>
            <person name="Neafsey D.E."/>
            <person name="Walton C."/>
            <person name="Walker B."/>
            <person name="Young S.K."/>
            <person name="Zeng Q."/>
            <person name="Gargeya S."/>
            <person name="Fitzgerald M."/>
            <person name="Haas B."/>
            <person name="Abouelleil A."/>
            <person name="Allen A.W."/>
            <person name="Alvarado L."/>
            <person name="Arachchi H.M."/>
            <person name="Berlin A.M."/>
            <person name="Chapman S.B."/>
            <person name="Gainer-Dewar J."/>
            <person name="Goldberg J."/>
            <person name="Griggs A."/>
            <person name="Gujja S."/>
            <person name="Hansen M."/>
            <person name="Howarth C."/>
            <person name="Imamovic A."/>
            <person name="Ireland A."/>
            <person name="Larimer J."/>
            <person name="McCowan C."/>
            <person name="Murphy C."/>
            <person name="Pearson M."/>
            <person name="Poon T.W."/>
            <person name="Priest M."/>
            <person name="Roberts A."/>
            <person name="Saif S."/>
            <person name="Shea T."/>
            <person name="Sisk P."/>
            <person name="Sykes S."/>
            <person name="Wortman J."/>
            <person name="Nusbaum C."/>
            <person name="Birren B."/>
        </authorList>
    </citation>
    <scope>NUCLEOTIDE SEQUENCE [LARGE SCALE GENOMIC DNA]</scope>
    <source>
        <strain evidence="3">MINIMUS1</strain>
    </source>
</reference>
<organism evidence="2 3">
    <name type="scientific">Anopheles minimus</name>
    <dbReference type="NCBI Taxonomy" id="112268"/>
    <lineage>
        <taxon>Eukaryota</taxon>
        <taxon>Metazoa</taxon>
        <taxon>Ecdysozoa</taxon>
        <taxon>Arthropoda</taxon>
        <taxon>Hexapoda</taxon>
        <taxon>Insecta</taxon>
        <taxon>Pterygota</taxon>
        <taxon>Neoptera</taxon>
        <taxon>Endopterygota</taxon>
        <taxon>Diptera</taxon>
        <taxon>Nematocera</taxon>
        <taxon>Culicoidea</taxon>
        <taxon>Culicidae</taxon>
        <taxon>Anophelinae</taxon>
        <taxon>Anopheles</taxon>
    </lineage>
</organism>
<accession>A0A182WQ58</accession>
<dbReference type="AlphaFoldDB" id="A0A182WQ58"/>
<proteinExistence type="predicted"/>
<evidence type="ECO:0000256" key="1">
    <source>
        <dbReference type="SAM" id="MobiDB-lite"/>
    </source>
</evidence>
<evidence type="ECO:0000313" key="3">
    <source>
        <dbReference type="Proteomes" id="UP000075920"/>
    </source>
</evidence>
<protein>
    <submittedName>
        <fullName evidence="2">Uncharacterized protein</fullName>
    </submittedName>
</protein>
<feature type="compositionally biased region" description="Basic and acidic residues" evidence="1">
    <location>
        <begin position="17"/>
        <end position="33"/>
    </location>
</feature>
<dbReference type="VEuPathDB" id="VectorBase:AMIN014786"/>